<evidence type="ECO:0000313" key="3">
    <source>
        <dbReference type="Proteomes" id="UP000190541"/>
    </source>
</evidence>
<dbReference type="GO" id="GO:0004553">
    <property type="term" value="F:hydrolase activity, hydrolyzing O-glycosyl compounds"/>
    <property type="evidence" value="ECO:0007669"/>
    <property type="project" value="InterPro"/>
</dbReference>
<dbReference type="OrthoDB" id="9801646at2"/>
<dbReference type="InterPro" id="IPR010502">
    <property type="entry name" value="Carb-bd_dom_fam9"/>
</dbReference>
<dbReference type="GO" id="GO:0016052">
    <property type="term" value="P:carbohydrate catabolic process"/>
    <property type="evidence" value="ECO:0007669"/>
    <property type="project" value="InterPro"/>
</dbReference>
<keyword evidence="3" id="KW-1185">Reference proteome</keyword>
<gene>
    <name evidence="2" type="ORF">SAMN05660226_00947</name>
</gene>
<dbReference type="Gene3D" id="2.60.40.1190">
    <property type="match status" value="1"/>
</dbReference>
<reference evidence="2 3" key="1">
    <citation type="submission" date="2017-02" db="EMBL/GenBank/DDBJ databases">
        <authorList>
            <person name="Peterson S.W."/>
        </authorList>
    </citation>
    <scope>NUCLEOTIDE SEQUENCE [LARGE SCALE GENOMIC DNA]</scope>
    <source>
        <strain evidence="2 3">DSM 22899</strain>
    </source>
</reference>
<dbReference type="Proteomes" id="UP000190541">
    <property type="component" value="Unassembled WGS sequence"/>
</dbReference>
<proteinExistence type="predicted"/>
<protein>
    <submittedName>
        <fullName evidence="2">Carbohydrate-binding family 9</fullName>
    </submittedName>
</protein>
<dbReference type="RefSeq" id="WP_079715662.1">
    <property type="nucleotide sequence ID" value="NZ_FUYS01000002.1"/>
</dbReference>
<dbReference type="EMBL" id="FUYS01000002">
    <property type="protein sequence ID" value="SKB36773.1"/>
    <property type="molecule type" value="Genomic_DNA"/>
</dbReference>
<dbReference type="GO" id="GO:0030246">
    <property type="term" value="F:carbohydrate binding"/>
    <property type="evidence" value="ECO:0007669"/>
    <property type="project" value="InterPro"/>
</dbReference>
<accession>A0A1T5AQA4</accession>
<dbReference type="SUPFAM" id="SSF49344">
    <property type="entry name" value="CBD9-like"/>
    <property type="match status" value="1"/>
</dbReference>
<dbReference type="STRING" id="623280.SAMN05660226_00947"/>
<feature type="domain" description="Carbohydrate-binding" evidence="1">
    <location>
        <begin position="28"/>
        <end position="213"/>
    </location>
</feature>
<evidence type="ECO:0000259" key="1">
    <source>
        <dbReference type="Pfam" id="PF16011"/>
    </source>
</evidence>
<dbReference type="CDD" id="cd09620">
    <property type="entry name" value="CBM9_like_3"/>
    <property type="match status" value="1"/>
</dbReference>
<dbReference type="Pfam" id="PF16011">
    <property type="entry name" value="CBM9_2"/>
    <property type="match status" value="1"/>
</dbReference>
<name>A0A1T5AQA4_9SPHI</name>
<evidence type="ECO:0000313" key="2">
    <source>
        <dbReference type="EMBL" id="SKB36773.1"/>
    </source>
</evidence>
<dbReference type="AlphaFoldDB" id="A0A1T5AQA4"/>
<sequence length="214" mass="24352">MKGLVIPFLDRVNYHSSTDEVLAALAGLSAFRLDEVAWSDYPYKPSVYVKIAHTADSLLLVYQVSEKHAIANRRNTNDPVYKDSCVEFFVSFDHVHYYNIEFNCLGTGLIGYGREAENERSLLPRSLVERIHTDSHIVTKQKHGEDTAWRLVLNVPFSVFDAHSIKSLAGMQCTGNFYKCGDELPVPHFVSWNRINHPTPNFHVPGCFGELFFQ</sequence>
<organism evidence="2 3">
    <name type="scientific">Parapedobacter luteus</name>
    <dbReference type="NCBI Taxonomy" id="623280"/>
    <lineage>
        <taxon>Bacteria</taxon>
        <taxon>Pseudomonadati</taxon>
        <taxon>Bacteroidota</taxon>
        <taxon>Sphingobacteriia</taxon>
        <taxon>Sphingobacteriales</taxon>
        <taxon>Sphingobacteriaceae</taxon>
        <taxon>Parapedobacter</taxon>
    </lineage>
</organism>